<accession>E8MXK9</accession>
<feature type="domain" description="Response regulatory" evidence="2">
    <location>
        <begin position="8"/>
        <end position="124"/>
    </location>
</feature>
<feature type="modified residue" description="4-aspartylphosphate" evidence="1">
    <location>
        <position position="59"/>
    </location>
</feature>
<evidence type="ECO:0000256" key="1">
    <source>
        <dbReference type="PROSITE-ProRule" id="PRU00169"/>
    </source>
</evidence>
<proteinExistence type="predicted"/>
<dbReference type="GO" id="GO:0000160">
    <property type="term" value="P:phosphorelay signal transduction system"/>
    <property type="evidence" value="ECO:0007669"/>
    <property type="project" value="InterPro"/>
</dbReference>
<dbReference type="InterPro" id="IPR011006">
    <property type="entry name" value="CheY-like_superfamily"/>
</dbReference>
<dbReference type="SMART" id="SM00448">
    <property type="entry name" value="REC"/>
    <property type="match status" value="1"/>
</dbReference>
<evidence type="ECO:0000313" key="4">
    <source>
        <dbReference type="Proteomes" id="UP000008922"/>
    </source>
</evidence>
<dbReference type="EMBL" id="AP012029">
    <property type="protein sequence ID" value="BAJ64090.1"/>
    <property type="molecule type" value="Genomic_DNA"/>
</dbReference>
<dbReference type="STRING" id="926569.ANT_20640"/>
<reference evidence="3 4" key="1">
    <citation type="submission" date="2010-12" db="EMBL/GenBank/DDBJ databases">
        <title>Whole genome sequence of Anaerolinea thermophila UNI-1.</title>
        <authorList>
            <person name="Narita-Yamada S."/>
            <person name="Kishi E."/>
            <person name="Watanabe Y."/>
            <person name="Takasaki K."/>
            <person name="Ankai A."/>
            <person name="Oguchi A."/>
            <person name="Fukui S."/>
            <person name="Takahashi M."/>
            <person name="Yashiro I."/>
            <person name="Hosoyama A."/>
            <person name="Sekiguchi Y."/>
            <person name="Hanada S."/>
            <person name="Fujita N."/>
        </authorList>
    </citation>
    <scope>NUCLEOTIDE SEQUENCE [LARGE SCALE GENOMIC DNA]</scope>
    <source>
        <strain evidence="4">DSM 14523 / JCM 11388 / NBRC 100420 / UNI-1</strain>
    </source>
</reference>
<dbReference type="Pfam" id="PF00072">
    <property type="entry name" value="Response_reg"/>
    <property type="match status" value="1"/>
</dbReference>
<dbReference type="InParanoid" id="E8MXK9"/>
<dbReference type="PANTHER" id="PTHR43384:SF13">
    <property type="entry name" value="SLR0110 PROTEIN"/>
    <property type="match status" value="1"/>
</dbReference>
<dbReference type="Proteomes" id="UP000008922">
    <property type="component" value="Chromosome"/>
</dbReference>
<dbReference type="Gene3D" id="3.40.50.300">
    <property type="entry name" value="P-loop containing nucleotide triphosphate hydrolases"/>
    <property type="match status" value="1"/>
</dbReference>
<keyword evidence="4" id="KW-1185">Reference proteome</keyword>
<dbReference type="SUPFAM" id="SSF52540">
    <property type="entry name" value="P-loop containing nucleoside triphosphate hydrolases"/>
    <property type="match status" value="1"/>
</dbReference>
<dbReference type="RefSeq" id="WP_013560460.1">
    <property type="nucleotide sequence ID" value="NC_014960.1"/>
</dbReference>
<evidence type="ECO:0000259" key="2">
    <source>
        <dbReference type="PROSITE" id="PS50110"/>
    </source>
</evidence>
<dbReference type="SUPFAM" id="SSF52172">
    <property type="entry name" value="CheY-like"/>
    <property type="match status" value="1"/>
</dbReference>
<dbReference type="Pfam" id="PF01656">
    <property type="entry name" value="CbiA"/>
    <property type="match status" value="1"/>
</dbReference>
<dbReference type="GO" id="GO:0005829">
    <property type="term" value="C:cytosol"/>
    <property type="evidence" value="ECO:0007669"/>
    <property type="project" value="TreeGrafter"/>
</dbReference>
<dbReference type="GO" id="GO:0005524">
    <property type="term" value="F:ATP binding"/>
    <property type="evidence" value="ECO:0007669"/>
    <property type="project" value="TreeGrafter"/>
</dbReference>
<dbReference type="OrthoDB" id="9794577at2"/>
<dbReference type="GO" id="GO:0009898">
    <property type="term" value="C:cytoplasmic side of plasma membrane"/>
    <property type="evidence" value="ECO:0007669"/>
    <property type="project" value="TreeGrafter"/>
</dbReference>
<dbReference type="GO" id="GO:0051782">
    <property type="term" value="P:negative regulation of cell division"/>
    <property type="evidence" value="ECO:0007669"/>
    <property type="project" value="TreeGrafter"/>
</dbReference>
<dbReference type="eggNOG" id="COG4963">
    <property type="taxonomic scope" value="Bacteria"/>
</dbReference>
<dbReference type="InterPro" id="IPR050625">
    <property type="entry name" value="ParA/MinD_ATPase"/>
</dbReference>
<protein>
    <submittedName>
        <fullName evidence="3">Response regulator receiver protein</fullName>
    </submittedName>
</protein>
<dbReference type="PROSITE" id="PS50110">
    <property type="entry name" value="RESPONSE_REGULATORY"/>
    <property type="match status" value="1"/>
</dbReference>
<dbReference type="HOGENOM" id="CLU_033160_3_1_0"/>
<dbReference type="AlphaFoldDB" id="E8MXK9"/>
<name>E8MXK9_ANATU</name>
<dbReference type="GO" id="GO:0016887">
    <property type="term" value="F:ATP hydrolysis activity"/>
    <property type="evidence" value="ECO:0007669"/>
    <property type="project" value="TreeGrafter"/>
</dbReference>
<keyword evidence="1" id="KW-0597">Phosphoprotein</keyword>
<dbReference type="InterPro" id="IPR027417">
    <property type="entry name" value="P-loop_NTPase"/>
</dbReference>
<dbReference type="Gene3D" id="3.40.50.2300">
    <property type="match status" value="1"/>
</dbReference>
<dbReference type="KEGG" id="atm:ANT_20640"/>
<dbReference type="InterPro" id="IPR002586">
    <property type="entry name" value="CobQ/CobB/MinD/ParA_Nub-bd_dom"/>
</dbReference>
<sequence>MPSQEKVRVLIVDDISETRENIRRMLQFDANIEVIGTARTGREAIEQAQQLKPDVIVMDINMPDMDGITATQEIKRKIPFIQVVILSVQGDQSYMRRAMLAGARDFLTKPPMIDELTDAIRRAGVLAHEERKKVTPGFPVAPVEPGLSTPMPALLPRGKVIVVYSPKGGTGCTTIATNLAIALKADEETRVALIDANLEFGDVAVFLNEQGKNTVLDLAPRAEELDPEIVQSVMVNHRASGLDILAAPPRPEHASKITGEQFSKMVEYLKSLYAYIVIDTASSLTEVVQAALDIANVIVLVTTQDIPSIKNCNLFLGLADAVGMKRDRILFIMNRYDKRINITPERVGESLRQPVATAIPYDDRFIPASVNRGIPFMLDNKAQAIAKSIQSLGDLVKEKIAKLEAAEAELSAK</sequence>
<gene>
    <name evidence="3" type="ordered locus">ANT_20640</name>
</gene>
<dbReference type="PANTHER" id="PTHR43384">
    <property type="entry name" value="SEPTUM SITE-DETERMINING PROTEIN MIND HOMOLOG, CHLOROPLASTIC-RELATED"/>
    <property type="match status" value="1"/>
</dbReference>
<dbReference type="InterPro" id="IPR001789">
    <property type="entry name" value="Sig_transdc_resp-reg_receiver"/>
</dbReference>
<dbReference type="eggNOG" id="COG2201">
    <property type="taxonomic scope" value="Bacteria"/>
</dbReference>
<organism evidence="3 4">
    <name type="scientific">Anaerolinea thermophila (strain DSM 14523 / JCM 11388 / NBRC 100420 / UNI-1)</name>
    <dbReference type="NCBI Taxonomy" id="926569"/>
    <lineage>
        <taxon>Bacteria</taxon>
        <taxon>Bacillati</taxon>
        <taxon>Chloroflexota</taxon>
        <taxon>Anaerolineae</taxon>
        <taxon>Anaerolineales</taxon>
        <taxon>Anaerolineaceae</taxon>
        <taxon>Anaerolinea</taxon>
    </lineage>
</organism>
<dbReference type="CDD" id="cd17536">
    <property type="entry name" value="REC_YesN-like"/>
    <property type="match status" value="1"/>
</dbReference>
<evidence type="ECO:0000313" key="3">
    <source>
        <dbReference type="EMBL" id="BAJ64090.1"/>
    </source>
</evidence>